<proteinExistence type="predicted"/>
<feature type="transmembrane region" description="Helical" evidence="1">
    <location>
        <begin position="6"/>
        <end position="24"/>
    </location>
</feature>
<accession>A0A0G0A8S7</accession>
<name>A0A0G0A8S7_9BACT</name>
<gene>
    <name evidence="2" type="ORF">UR38_C0003G0071</name>
</gene>
<keyword evidence="1" id="KW-1133">Transmembrane helix</keyword>
<evidence type="ECO:0000256" key="1">
    <source>
        <dbReference type="SAM" id="Phobius"/>
    </source>
</evidence>
<comment type="caution">
    <text evidence="2">The sequence shown here is derived from an EMBL/GenBank/DDBJ whole genome shotgun (WGS) entry which is preliminary data.</text>
</comment>
<organism evidence="2 3">
    <name type="scientific">Candidatus Woesebacteria bacterium GW2011_GWA2_33_28</name>
    <dbReference type="NCBI Taxonomy" id="1618561"/>
    <lineage>
        <taxon>Bacteria</taxon>
        <taxon>Candidatus Woeseibacteriota</taxon>
    </lineage>
</organism>
<evidence type="ECO:0000313" key="2">
    <source>
        <dbReference type="EMBL" id="KKP47666.1"/>
    </source>
</evidence>
<dbReference type="AlphaFoldDB" id="A0A0G0A8S7"/>
<keyword evidence="1" id="KW-0472">Membrane</keyword>
<sequence length="36" mass="4061">MSLTNQYLQVITIIFIGLAWFLAFKASTKNIKGSKN</sequence>
<dbReference type="EMBL" id="LBOZ01000003">
    <property type="protein sequence ID" value="KKP47666.1"/>
    <property type="molecule type" value="Genomic_DNA"/>
</dbReference>
<keyword evidence="1" id="KW-0812">Transmembrane</keyword>
<dbReference type="Proteomes" id="UP000033995">
    <property type="component" value="Unassembled WGS sequence"/>
</dbReference>
<protein>
    <submittedName>
        <fullName evidence="2">Uncharacterized protein</fullName>
    </submittedName>
</protein>
<evidence type="ECO:0000313" key="3">
    <source>
        <dbReference type="Proteomes" id="UP000033995"/>
    </source>
</evidence>
<reference evidence="2 3" key="1">
    <citation type="journal article" date="2015" name="Nature">
        <title>rRNA introns, odd ribosomes, and small enigmatic genomes across a large radiation of phyla.</title>
        <authorList>
            <person name="Brown C.T."/>
            <person name="Hug L.A."/>
            <person name="Thomas B.C."/>
            <person name="Sharon I."/>
            <person name="Castelle C.J."/>
            <person name="Singh A."/>
            <person name="Wilkins M.J."/>
            <person name="Williams K.H."/>
            <person name="Banfield J.F."/>
        </authorList>
    </citation>
    <scope>NUCLEOTIDE SEQUENCE [LARGE SCALE GENOMIC DNA]</scope>
</reference>